<proteinExistence type="predicted"/>
<evidence type="ECO:0000313" key="2">
    <source>
        <dbReference type="Proteomes" id="UP001165090"/>
    </source>
</evidence>
<reference evidence="1 2" key="1">
    <citation type="journal article" date="2023" name="IScience">
        <title>Expanded male sex-determining region conserved during the evolution of homothallism in the green alga Volvox.</title>
        <authorList>
            <person name="Yamamoto K."/>
            <person name="Matsuzaki R."/>
            <person name="Mahakham W."/>
            <person name="Heman W."/>
            <person name="Sekimoto H."/>
            <person name="Kawachi M."/>
            <person name="Minakuchi Y."/>
            <person name="Toyoda A."/>
            <person name="Nozaki H."/>
        </authorList>
    </citation>
    <scope>NUCLEOTIDE SEQUENCE [LARGE SCALE GENOMIC DNA]</scope>
    <source>
        <strain evidence="1 2">NIES-4468</strain>
    </source>
</reference>
<dbReference type="PANTHER" id="PTHR17571">
    <property type="entry name" value="URINARY PROTEIN RUP /ACROSOMAL PROTEIN SP-10"/>
    <property type="match status" value="1"/>
</dbReference>
<comment type="caution">
    <text evidence="1">The sequence shown here is derived from an EMBL/GenBank/DDBJ whole genome shotgun (WGS) entry which is preliminary data.</text>
</comment>
<dbReference type="InterPro" id="IPR052671">
    <property type="entry name" value="Acrosomal_SP-10-like"/>
</dbReference>
<gene>
    <name evidence="1" type="ORF">VaNZ11_014077</name>
</gene>
<protein>
    <submittedName>
        <fullName evidence="1">Uncharacterized protein</fullName>
    </submittedName>
</protein>
<dbReference type="PANTHER" id="PTHR17571:SF34">
    <property type="entry name" value="ACROSOMAL PROTEIN SP-10"/>
    <property type="match status" value="1"/>
</dbReference>
<keyword evidence="2" id="KW-1185">Reference proteome</keyword>
<dbReference type="EMBL" id="BSDZ01000086">
    <property type="protein sequence ID" value="GLI69461.1"/>
    <property type="molecule type" value="Genomic_DNA"/>
</dbReference>
<accession>A0ABQ5SII9</accession>
<evidence type="ECO:0000313" key="1">
    <source>
        <dbReference type="EMBL" id="GLI69461.1"/>
    </source>
</evidence>
<name>A0ABQ5SII9_9CHLO</name>
<sequence>MGPASLGEATGISSAYHSTKIVEYIPNYMENVRNLLGFHKAKYFDMQEWETHDVLLTDDGGYDLYGIYPALRRQVPNVMVFNCNGKSLGTMDGFTTDKDLPARPGTSPYKQLFGRCADKENKQRQVFDSAGFDTLINAIQNKLKAGDAPIHVERYQVLTNDHLGIKGGWEVRIMWIMNERMKKWETQLPEATRSRIPPMTEQQMKEQLMRGQLTTEQLTTEQLTTEQLTTEQLTTEQLTTEQLTTEQLTTEQLTTEQSAPKPCAFLQDMFPPAELINFPHVDTMKLDYTSDLVSLMANHAAWMLINNENLVRDMFELAPKPQLM</sequence>
<organism evidence="1 2">
    <name type="scientific">Volvox africanus</name>
    <dbReference type="NCBI Taxonomy" id="51714"/>
    <lineage>
        <taxon>Eukaryota</taxon>
        <taxon>Viridiplantae</taxon>
        <taxon>Chlorophyta</taxon>
        <taxon>core chlorophytes</taxon>
        <taxon>Chlorophyceae</taxon>
        <taxon>CS clade</taxon>
        <taxon>Chlamydomonadales</taxon>
        <taxon>Volvocaceae</taxon>
        <taxon>Volvox</taxon>
    </lineage>
</organism>
<dbReference type="Proteomes" id="UP001165090">
    <property type="component" value="Unassembled WGS sequence"/>
</dbReference>